<dbReference type="Pfam" id="PF13639">
    <property type="entry name" value="zf-RING_2"/>
    <property type="match status" value="1"/>
</dbReference>
<keyword evidence="2 4" id="KW-0863">Zinc-finger</keyword>
<organism evidence="8 9">
    <name type="scientific">Cinchona calisaya</name>
    <dbReference type="NCBI Taxonomy" id="153742"/>
    <lineage>
        <taxon>Eukaryota</taxon>
        <taxon>Viridiplantae</taxon>
        <taxon>Streptophyta</taxon>
        <taxon>Embryophyta</taxon>
        <taxon>Tracheophyta</taxon>
        <taxon>Spermatophyta</taxon>
        <taxon>Magnoliopsida</taxon>
        <taxon>eudicotyledons</taxon>
        <taxon>Gunneridae</taxon>
        <taxon>Pentapetalae</taxon>
        <taxon>asterids</taxon>
        <taxon>lamiids</taxon>
        <taxon>Gentianales</taxon>
        <taxon>Rubiaceae</taxon>
        <taxon>Cinchonoideae</taxon>
        <taxon>Cinchoneae</taxon>
        <taxon>Cinchona</taxon>
    </lineage>
</organism>
<feature type="compositionally biased region" description="Polar residues" evidence="5">
    <location>
        <begin position="1"/>
        <end position="12"/>
    </location>
</feature>
<dbReference type="PROSITE" id="PS50016">
    <property type="entry name" value="ZF_PHD_2"/>
    <property type="match status" value="1"/>
</dbReference>
<evidence type="ECO:0000259" key="7">
    <source>
        <dbReference type="PROSITE" id="PS50089"/>
    </source>
</evidence>
<name>A0ABD2Z223_9GENT</name>
<dbReference type="AlphaFoldDB" id="A0ABD2Z223"/>
<keyword evidence="9" id="KW-1185">Reference proteome</keyword>
<protein>
    <submittedName>
        <fullName evidence="8">Uncharacterized protein</fullName>
    </submittedName>
</protein>
<dbReference type="PROSITE" id="PS00518">
    <property type="entry name" value="ZF_RING_1"/>
    <property type="match status" value="1"/>
</dbReference>
<feature type="compositionally biased region" description="Polar residues" evidence="5">
    <location>
        <begin position="20"/>
        <end position="30"/>
    </location>
</feature>
<sequence length="649" mass="71965">METDCQDSSTETPTKRIKIQTPTPENSSPPSLLISKGKSKLEFDTNCCGICLSEAAEDDNSVSRGYIDSCDHYFCFVCIMEWAKVESKCPLCKRRFSSIRRPAKPPIFPSDRLVRVPVRDQVYYYSGNATTGPFDPYAEAKCSVCQSSGDENLLLLCDLCDSAAHTYCVGLGATVPEGDWFCHDCTLLKDEQNKGEIDSDCTGHNKSGKFNESSLGREDVSIFDIVREPHISVVVRSSTRQFSVHPARNLETSSEDDTTVLDSSRPANTVQGPTKLTARTLRRCRNVHDRIQALRDNWNCFRRGSLSFSSSKTNNECIAETKPEIGVDSVQPRSTSSSSMNLILDNGSSSTSHNRDSGEIDKAWKMLDMAKSIEKRKSTVCQAPNKLSLKHLPSNGQHGDSENLTGIKQEKHYHCPSVGKDSNKQKPPMLERQDCPRQGFQNGSIGSAISPSPIYCHLISSQDVQCPNQDDFCRNSPQNISVGSPFIVSNKYHRSICACSSVEPAPAASNLVRPKIELQAPSSSGKKEPFIEKGARQKIPVDPNATKGNYDAKSEIQSLVKLNLKLLTKDKKLEINVFKEVARLATHSILAACGLEHPKPGIHPIPRCLCCHDDSQQFRRSTLMPNSCRECFYVFVKDIVNTLLLEKIR</sequence>
<dbReference type="PROSITE" id="PS50089">
    <property type="entry name" value="ZF_RING_2"/>
    <property type="match status" value="1"/>
</dbReference>
<feature type="region of interest" description="Disordered" evidence="5">
    <location>
        <begin position="249"/>
        <end position="271"/>
    </location>
</feature>
<dbReference type="EMBL" id="JBJUIK010000011">
    <property type="protein sequence ID" value="KAL3512400.1"/>
    <property type="molecule type" value="Genomic_DNA"/>
</dbReference>
<keyword evidence="3" id="KW-0862">Zinc</keyword>
<evidence type="ECO:0000256" key="3">
    <source>
        <dbReference type="ARBA" id="ARBA00022833"/>
    </source>
</evidence>
<comment type="caution">
    <text evidence="8">The sequence shown here is derived from an EMBL/GenBank/DDBJ whole genome shotgun (WGS) entry which is preliminary data.</text>
</comment>
<evidence type="ECO:0000256" key="1">
    <source>
        <dbReference type="ARBA" id="ARBA00022723"/>
    </source>
</evidence>
<dbReference type="InterPro" id="IPR017907">
    <property type="entry name" value="Znf_RING_CS"/>
</dbReference>
<dbReference type="SUPFAM" id="SSF57903">
    <property type="entry name" value="FYVE/PHD zinc finger"/>
    <property type="match status" value="1"/>
</dbReference>
<evidence type="ECO:0000256" key="5">
    <source>
        <dbReference type="SAM" id="MobiDB-lite"/>
    </source>
</evidence>
<dbReference type="GO" id="GO:0008270">
    <property type="term" value="F:zinc ion binding"/>
    <property type="evidence" value="ECO:0007669"/>
    <property type="project" value="UniProtKB-KW"/>
</dbReference>
<dbReference type="CDD" id="cd16574">
    <property type="entry name" value="RING-HC_Topors"/>
    <property type="match status" value="1"/>
</dbReference>
<gene>
    <name evidence="8" type="ORF">ACH5RR_025117</name>
</gene>
<dbReference type="Pfam" id="PF00628">
    <property type="entry name" value="PHD"/>
    <property type="match status" value="1"/>
</dbReference>
<dbReference type="InterPro" id="IPR013083">
    <property type="entry name" value="Znf_RING/FYVE/PHD"/>
</dbReference>
<dbReference type="PANTHER" id="PTHR47177:SF4">
    <property type="entry name" value="OS06G0283200 PROTEIN"/>
    <property type="match status" value="1"/>
</dbReference>
<dbReference type="InterPro" id="IPR019787">
    <property type="entry name" value="Znf_PHD-finger"/>
</dbReference>
<dbReference type="PANTHER" id="PTHR47177">
    <property type="entry name" value="F18C1.6 PROTEIN"/>
    <property type="match status" value="1"/>
</dbReference>
<evidence type="ECO:0000259" key="6">
    <source>
        <dbReference type="PROSITE" id="PS50016"/>
    </source>
</evidence>
<evidence type="ECO:0000313" key="9">
    <source>
        <dbReference type="Proteomes" id="UP001630127"/>
    </source>
</evidence>
<dbReference type="InterPro" id="IPR001965">
    <property type="entry name" value="Znf_PHD"/>
</dbReference>
<evidence type="ECO:0000313" key="8">
    <source>
        <dbReference type="EMBL" id="KAL3512400.1"/>
    </source>
</evidence>
<reference evidence="8 9" key="1">
    <citation type="submission" date="2024-11" db="EMBL/GenBank/DDBJ databases">
        <title>A near-complete genome assembly of Cinchona calisaya.</title>
        <authorList>
            <person name="Lian D.C."/>
            <person name="Zhao X.W."/>
            <person name="Wei L."/>
        </authorList>
    </citation>
    <scope>NUCLEOTIDE SEQUENCE [LARGE SCALE GENOMIC DNA]</scope>
    <source>
        <tissue evidence="8">Nenye</tissue>
    </source>
</reference>
<feature type="region of interest" description="Disordered" evidence="5">
    <location>
        <begin position="1"/>
        <end position="32"/>
    </location>
</feature>
<feature type="domain" description="PHD-type" evidence="6">
    <location>
        <begin position="139"/>
        <end position="188"/>
    </location>
</feature>
<dbReference type="InterPro" id="IPR058746">
    <property type="entry name" value="Znf_RING-type_Topors"/>
</dbReference>
<feature type="compositionally biased region" description="Polar residues" evidence="5">
    <location>
        <begin position="260"/>
        <end position="271"/>
    </location>
</feature>
<dbReference type="SMART" id="SM00249">
    <property type="entry name" value="PHD"/>
    <property type="match status" value="1"/>
</dbReference>
<dbReference type="SUPFAM" id="SSF57850">
    <property type="entry name" value="RING/U-box"/>
    <property type="match status" value="1"/>
</dbReference>
<dbReference type="InterPro" id="IPR011011">
    <property type="entry name" value="Znf_FYVE_PHD"/>
</dbReference>
<dbReference type="InterPro" id="IPR001841">
    <property type="entry name" value="Znf_RING"/>
</dbReference>
<keyword evidence="1" id="KW-0479">Metal-binding</keyword>
<feature type="domain" description="RING-type" evidence="7">
    <location>
        <begin position="48"/>
        <end position="93"/>
    </location>
</feature>
<dbReference type="SMART" id="SM00184">
    <property type="entry name" value="RING"/>
    <property type="match status" value="2"/>
</dbReference>
<accession>A0ABD2Z223</accession>
<dbReference type="Gene3D" id="3.30.40.10">
    <property type="entry name" value="Zinc/RING finger domain, C3HC4 (zinc finger)"/>
    <property type="match status" value="2"/>
</dbReference>
<evidence type="ECO:0000256" key="2">
    <source>
        <dbReference type="ARBA" id="ARBA00022771"/>
    </source>
</evidence>
<dbReference type="Proteomes" id="UP001630127">
    <property type="component" value="Unassembled WGS sequence"/>
</dbReference>
<proteinExistence type="predicted"/>
<evidence type="ECO:0000256" key="4">
    <source>
        <dbReference type="PROSITE-ProRule" id="PRU00175"/>
    </source>
</evidence>